<reference evidence="10 11" key="1">
    <citation type="journal article" date="2021" name="Commun. Biol.">
        <title>The genome of Shorea leprosula (Dipterocarpaceae) highlights the ecological relevance of drought in aseasonal tropical rainforests.</title>
        <authorList>
            <person name="Ng K.K.S."/>
            <person name="Kobayashi M.J."/>
            <person name="Fawcett J.A."/>
            <person name="Hatakeyama M."/>
            <person name="Paape T."/>
            <person name="Ng C.H."/>
            <person name="Ang C.C."/>
            <person name="Tnah L.H."/>
            <person name="Lee C.T."/>
            <person name="Nishiyama T."/>
            <person name="Sese J."/>
            <person name="O'Brien M.J."/>
            <person name="Copetti D."/>
            <person name="Mohd Noor M.I."/>
            <person name="Ong R.C."/>
            <person name="Putra M."/>
            <person name="Sireger I.Z."/>
            <person name="Indrioko S."/>
            <person name="Kosugi Y."/>
            <person name="Izuno A."/>
            <person name="Isagi Y."/>
            <person name="Lee S.L."/>
            <person name="Shimizu K.K."/>
        </authorList>
    </citation>
    <scope>NUCLEOTIDE SEQUENCE [LARGE SCALE GENOMIC DNA]</scope>
    <source>
        <strain evidence="10">214</strain>
    </source>
</reference>
<dbReference type="InterPro" id="IPR007594">
    <property type="entry name" value="RFT1"/>
</dbReference>
<feature type="transmembrane region" description="Helical" evidence="9">
    <location>
        <begin position="115"/>
        <end position="138"/>
    </location>
</feature>
<evidence type="ECO:0000256" key="7">
    <source>
        <dbReference type="ARBA" id="ARBA00023136"/>
    </source>
</evidence>
<evidence type="ECO:0000256" key="6">
    <source>
        <dbReference type="ARBA" id="ARBA00022989"/>
    </source>
</evidence>
<evidence type="ECO:0000256" key="1">
    <source>
        <dbReference type="ARBA" id="ARBA00004477"/>
    </source>
</evidence>
<evidence type="ECO:0000256" key="3">
    <source>
        <dbReference type="ARBA" id="ARBA00010288"/>
    </source>
</evidence>
<sequence length="179" mass="20127">MRADLKCDCSSTLENAAKSLKVAWITLPLAVVVTAAACFLIFWWQGLSYPDPYVQVILINGWACILELLAEPLFILSQTMLLLKLRLMVETAATFSRCVTMYILIAHHTDMEKGIVFALSQTAHGASLFIGYWSYFLLQNALKISDIFPFSFADKETSWIMISSFWTCVCCLLFNPSTS</sequence>
<evidence type="ECO:0000256" key="8">
    <source>
        <dbReference type="ARBA" id="ARBA00045912"/>
    </source>
</evidence>
<comment type="function">
    <text evidence="8 9">Intramembrane glycolipid transporter that operates in the biosynthetic pathway of dolichol-linked oligosaccharides, the glycan precursors employed in protein asparagine (N)-glycosylation. The sequential addition of sugars to dolichol pyrophosphate produces dolichol-linked oligosaccharides containing fourteen sugars, including two GlcNAcs, nine mannoses and three glucoses. Once assembled, the oligosaccharide is transferred from the lipid to nascent proteins by oligosaccharyltransferases. The assembly of dolichol-linked oligosaccharides begins on the cytosolic side of the endoplasmic reticulum membrane and finishes in its lumen. RFT1 could mediate the translocation of the cytosolically oriented intermediate DolPP-GlcNAc2Man5, produced by ALG11, into the ER lumen where dolichol-linked oligosaccharides assembly continues. However, the intramembrane lipid transporter activity could not be confirmed in vitro.</text>
</comment>
<dbReference type="PANTHER" id="PTHR13117">
    <property type="entry name" value="ENDOPLASMIC RETICULUM MULTISPAN TRANSMEMBRANE PROTEIN-RELATED"/>
    <property type="match status" value="1"/>
</dbReference>
<feature type="transmembrane region" description="Helical" evidence="9">
    <location>
        <begin position="22"/>
        <end position="44"/>
    </location>
</feature>
<comment type="similarity">
    <text evidence="3 9">Belongs to the RFT1 family.</text>
</comment>
<feature type="transmembrane region" description="Helical" evidence="9">
    <location>
        <begin position="159"/>
        <end position="177"/>
    </location>
</feature>
<dbReference type="GO" id="GO:0034203">
    <property type="term" value="P:glycolipid translocation"/>
    <property type="evidence" value="ECO:0007669"/>
    <property type="project" value="TreeGrafter"/>
</dbReference>
<evidence type="ECO:0000256" key="2">
    <source>
        <dbReference type="ARBA" id="ARBA00004922"/>
    </source>
</evidence>
<evidence type="ECO:0000313" key="11">
    <source>
        <dbReference type="Proteomes" id="UP001054252"/>
    </source>
</evidence>
<dbReference type="EMBL" id="BPVZ01000102">
    <property type="protein sequence ID" value="GKV33835.1"/>
    <property type="molecule type" value="Genomic_DNA"/>
</dbReference>
<evidence type="ECO:0000313" key="10">
    <source>
        <dbReference type="EMBL" id="GKV33835.1"/>
    </source>
</evidence>
<dbReference type="PANTHER" id="PTHR13117:SF5">
    <property type="entry name" value="PROTEIN RFT1 HOMOLOG"/>
    <property type="match status" value="1"/>
</dbReference>
<gene>
    <name evidence="10" type="ORF">SLEP1_g42287</name>
</gene>
<keyword evidence="4 9" id="KW-0812">Transmembrane</keyword>
<evidence type="ECO:0000256" key="5">
    <source>
        <dbReference type="ARBA" id="ARBA00022824"/>
    </source>
</evidence>
<accession>A0AAV5L9B5</accession>
<comment type="caution">
    <text evidence="10">The sequence shown here is derived from an EMBL/GenBank/DDBJ whole genome shotgun (WGS) entry which is preliminary data.</text>
</comment>
<dbReference type="GO" id="GO:0006488">
    <property type="term" value="P:dolichol-linked oligosaccharide biosynthetic process"/>
    <property type="evidence" value="ECO:0007669"/>
    <property type="project" value="InterPro"/>
</dbReference>
<comment type="caution">
    <text evidence="9">Lacks conserved residue(s) required for the propagation of feature annotation.</text>
</comment>
<dbReference type="AlphaFoldDB" id="A0AAV5L9B5"/>
<dbReference type="Pfam" id="PF04506">
    <property type="entry name" value="Rft-1"/>
    <property type="match status" value="1"/>
</dbReference>
<keyword evidence="7 9" id="KW-0472">Membrane</keyword>
<organism evidence="10 11">
    <name type="scientific">Rubroshorea leprosula</name>
    <dbReference type="NCBI Taxonomy" id="152421"/>
    <lineage>
        <taxon>Eukaryota</taxon>
        <taxon>Viridiplantae</taxon>
        <taxon>Streptophyta</taxon>
        <taxon>Embryophyta</taxon>
        <taxon>Tracheophyta</taxon>
        <taxon>Spermatophyta</taxon>
        <taxon>Magnoliopsida</taxon>
        <taxon>eudicotyledons</taxon>
        <taxon>Gunneridae</taxon>
        <taxon>Pentapetalae</taxon>
        <taxon>rosids</taxon>
        <taxon>malvids</taxon>
        <taxon>Malvales</taxon>
        <taxon>Dipterocarpaceae</taxon>
        <taxon>Rubroshorea</taxon>
    </lineage>
</organism>
<feature type="transmembrane region" description="Helical" evidence="9">
    <location>
        <begin position="56"/>
        <end position="75"/>
    </location>
</feature>
<comment type="pathway">
    <text evidence="2">Protein modification; protein glycosylation.</text>
</comment>
<comment type="subcellular location">
    <subcellularLocation>
        <location evidence="1 9">Endoplasmic reticulum membrane</location>
        <topology evidence="1 9">Multi-pass membrane protein</topology>
    </subcellularLocation>
</comment>
<protein>
    <recommendedName>
        <fullName evidence="9">Protein RFT1 homolog</fullName>
    </recommendedName>
</protein>
<name>A0AAV5L9B5_9ROSI</name>
<evidence type="ECO:0000256" key="4">
    <source>
        <dbReference type="ARBA" id="ARBA00022692"/>
    </source>
</evidence>
<evidence type="ECO:0000256" key="9">
    <source>
        <dbReference type="RuleBase" id="RU365067"/>
    </source>
</evidence>
<dbReference type="Proteomes" id="UP001054252">
    <property type="component" value="Unassembled WGS sequence"/>
</dbReference>
<keyword evidence="6 9" id="KW-1133">Transmembrane helix</keyword>
<keyword evidence="11" id="KW-1185">Reference proteome</keyword>
<proteinExistence type="inferred from homology"/>
<dbReference type="GO" id="GO:0005789">
    <property type="term" value="C:endoplasmic reticulum membrane"/>
    <property type="evidence" value="ECO:0007669"/>
    <property type="project" value="UniProtKB-SubCell"/>
</dbReference>
<keyword evidence="5" id="KW-0256">Endoplasmic reticulum</keyword>